<feature type="region of interest" description="Disordered" evidence="1">
    <location>
        <begin position="238"/>
        <end position="258"/>
    </location>
</feature>
<organism evidence="2">
    <name type="scientific">Tanacetum cinerariifolium</name>
    <name type="common">Dalmatian daisy</name>
    <name type="synonym">Chrysanthemum cinerariifolium</name>
    <dbReference type="NCBI Taxonomy" id="118510"/>
    <lineage>
        <taxon>Eukaryota</taxon>
        <taxon>Viridiplantae</taxon>
        <taxon>Streptophyta</taxon>
        <taxon>Embryophyta</taxon>
        <taxon>Tracheophyta</taxon>
        <taxon>Spermatophyta</taxon>
        <taxon>Magnoliopsida</taxon>
        <taxon>eudicotyledons</taxon>
        <taxon>Gunneridae</taxon>
        <taxon>Pentapetalae</taxon>
        <taxon>asterids</taxon>
        <taxon>campanulids</taxon>
        <taxon>Asterales</taxon>
        <taxon>Asteraceae</taxon>
        <taxon>Asteroideae</taxon>
        <taxon>Anthemideae</taxon>
        <taxon>Anthemidinae</taxon>
        <taxon>Tanacetum</taxon>
    </lineage>
</organism>
<accession>A0A6L2LCY7</accession>
<reference evidence="2" key="1">
    <citation type="journal article" date="2019" name="Sci. Rep.">
        <title>Draft genome of Tanacetum cinerariifolium, the natural source of mosquito coil.</title>
        <authorList>
            <person name="Yamashiro T."/>
            <person name="Shiraishi A."/>
            <person name="Satake H."/>
            <person name="Nakayama K."/>
        </authorList>
    </citation>
    <scope>NUCLEOTIDE SEQUENCE</scope>
</reference>
<keyword evidence="2" id="KW-0808">Transferase</keyword>
<evidence type="ECO:0000313" key="2">
    <source>
        <dbReference type="EMBL" id="GEU58787.1"/>
    </source>
</evidence>
<dbReference type="AlphaFoldDB" id="A0A6L2LCY7"/>
<gene>
    <name evidence="2" type="ORF">Tci_030765</name>
</gene>
<dbReference type="InterPro" id="IPR021109">
    <property type="entry name" value="Peptidase_aspartic_dom_sf"/>
</dbReference>
<dbReference type="PANTHER" id="PTHR33067:SF9">
    <property type="entry name" value="RNA-DIRECTED DNA POLYMERASE"/>
    <property type="match status" value="1"/>
</dbReference>
<keyword evidence="2" id="KW-0548">Nucleotidyltransferase</keyword>
<evidence type="ECO:0000256" key="1">
    <source>
        <dbReference type="SAM" id="MobiDB-lite"/>
    </source>
</evidence>
<comment type="caution">
    <text evidence="2">The sequence shown here is derived from an EMBL/GenBank/DDBJ whole genome shotgun (WGS) entry which is preliminary data.</text>
</comment>
<dbReference type="Gene3D" id="2.40.70.10">
    <property type="entry name" value="Acid Proteases"/>
    <property type="match status" value="1"/>
</dbReference>
<dbReference type="SUPFAM" id="SSF50630">
    <property type="entry name" value="Acid proteases"/>
    <property type="match status" value="1"/>
</dbReference>
<dbReference type="PANTHER" id="PTHR33067">
    <property type="entry name" value="RNA-DIRECTED DNA POLYMERASE-RELATED"/>
    <property type="match status" value="1"/>
</dbReference>
<keyword evidence="2" id="KW-0695">RNA-directed DNA polymerase</keyword>
<protein>
    <submittedName>
        <fullName evidence="2">Reverse transcriptase domain-containing protein</fullName>
    </submittedName>
</protein>
<sequence>MQTRSFSRLIRDQSSNPTSSTNTNPKGHNRRGSKQRVENSNLEEQFPPVVTMADQRTMAELLRASTEGYKDLLRACPRHGFTEFCQLDTFYNALNPADQDSLNVVAGENLLERSTQDVLTIIKNKSKVCNSRSKLVVSQVKACDVNSNSSEIAKLTHAVNQQTSATQIDMVKNELRNEMKSSIQTSLSNQRNEIKNVMASLLQMNTASTSRSGSLPSNVVAYSKGELKAITTRSGLVIDRPTVPTPPPQSINSEVDERVEETFTDPDLAEYTIKAPPLFKMLKALLSNKEKLQELANTHLNENCSAVILKKLPKKLGDPGKFLIPCGFSELKCKALADLGASINLMPLFVWKKLGLPKLIPTRMTLKLANRAICTPVGIARDVFVPVGKFTFPADFVIVDYESDPRVPFILGRPFLRIARALIDFHGEEMILCAGDERLTLNMRHDTSSYSNQPQKESINLINVFNNLSEDFLEDLFPNQPSGNPTFLPHPELTSPEGNNDIFDSEECNVLSEKLPDLDSTKDLHPPRHDNPLNKYSSLQDSIDPKGLATLADIFVDSIPEMFIDEHALDYSSPLIFDEYDDDFLEVESDARNVHDDPFDSKGEKIEESKLLIDELDLLCDFLPPSEYDSFISQDFSMVDALPSTKNEDKIFNPCILIQEKPIEIITRVVQDKKLAISNASLVLEDFDPSFYKPLFFKEVPKSKMLLPFSSENKEKVCKPGIHTSKKFILILSQNYLIKAIKFSKLTRFSKA</sequence>
<name>A0A6L2LCY7_TANCI</name>
<dbReference type="CDD" id="cd00303">
    <property type="entry name" value="retropepsin_like"/>
    <property type="match status" value="1"/>
</dbReference>
<feature type="region of interest" description="Disordered" evidence="1">
    <location>
        <begin position="1"/>
        <end position="46"/>
    </location>
</feature>
<proteinExistence type="predicted"/>
<feature type="compositionally biased region" description="Low complexity" evidence="1">
    <location>
        <begin position="14"/>
        <end position="25"/>
    </location>
</feature>
<dbReference type="GO" id="GO:0003964">
    <property type="term" value="F:RNA-directed DNA polymerase activity"/>
    <property type="evidence" value="ECO:0007669"/>
    <property type="project" value="UniProtKB-KW"/>
</dbReference>
<dbReference type="EMBL" id="BKCJ010004061">
    <property type="protein sequence ID" value="GEU58787.1"/>
    <property type="molecule type" value="Genomic_DNA"/>
</dbReference>